<protein>
    <recommendedName>
        <fullName evidence="1">DUF7979 domain-containing protein</fullName>
    </recommendedName>
</protein>
<sequence>MATRIQLAALLVSLALVGGGVLGFGFVADEDYSYRYEGQLSETPETVPPLYSELSQSEQRAVDRALAGEVLRFEDDPGNLPGLVERDGTYHAFEFDATIDYTAPTTVGSFVAVLFGAVGVVATVRWEVASRYVTY</sequence>
<dbReference type="RefSeq" id="WP_089777259.1">
    <property type="nucleotide sequence ID" value="NZ_CABLRR010000001.1"/>
</dbReference>
<dbReference type="Pfam" id="PF25934">
    <property type="entry name" value="DUF7979"/>
    <property type="match status" value="1"/>
</dbReference>
<gene>
    <name evidence="2" type="ORF">BN996_00821</name>
</gene>
<evidence type="ECO:0000313" key="3">
    <source>
        <dbReference type="Proteomes" id="UP000198902"/>
    </source>
</evidence>
<name>A0A0D6JN93_9EURY</name>
<evidence type="ECO:0000313" key="2">
    <source>
        <dbReference type="EMBL" id="CQR49361.1"/>
    </source>
</evidence>
<dbReference type="OrthoDB" id="292887at2157"/>
<dbReference type="Proteomes" id="UP000198902">
    <property type="component" value="Unassembled WGS sequence"/>
</dbReference>
<organism evidence="2 3">
    <name type="scientific">Haloferax massiliensis</name>
    <dbReference type="NCBI Taxonomy" id="1476858"/>
    <lineage>
        <taxon>Archaea</taxon>
        <taxon>Methanobacteriati</taxon>
        <taxon>Methanobacteriota</taxon>
        <taxon>Stenosarchaea group</taxon>
        <taxon>Halobacteria</taxon>
        <taxon>Halobacteriales</taxon>
        <taxon>Haloferacaceae</taxon>
        <taxon>Haloferax</taxon>
    </lineage>
</organism>
<proteinExistence type="predicted"/>
<feature type="domain" description="DUF7979" evidence="1">
    <location>
        <begin position="42"/>
        <end position="93"/>
    </location>
</feature>
<keyword evidence="3" id="KW-1185">Reference proteome</keyword>
<dbReference type="AlphaFoldDB" id="A0A0D6JN93"/>
<dbReference type="EMBL" id="CSTE01000001">
    <property type="protein sequence ID" value="CQR49361.1"/>
    <property type="molecule type" value="Genomic_DNA"/>
</dbReference>
<reference evidence="3" key="1">
    <citation type="submission" date="2015-03" db="EMBL/GenBank/DDBJ databases">
        <authorList>
            <person name="Urmite Genomes"/>
        </authorList>
    </citation>
    <scope>NUCLEOTIDE SEQUENCE [LARGE SCALE GENOMIC DNA]</scope>
    <source>
        <strain evidence="3">Arc-Hr</strain>
    </source>
</reference>
<accession>A0A0D6JN93</accession>
<evidence type="ECO:0000259" key="1">
    <source>
        <dbReference type="Pfam" id="PF25934"/>
    </source>
</evidence>
<dbReference type="InterPro" id="IPR058285">
    <property type="entry name" value="DUF7979"/>
</dbReference>